<keyword evidence="1" id="KW-0812">Transmembrane</keyword>
<feature type="transmembrane region" description="Helical" evidence="1">
    <location>
        <begin position="242"/>
        <end position="258"/>
    </location>
</feature>
<feature type="transmembrane region" description="Helical" evidence="1">
    <location>
        <begin position="213"/>
        <end position="230"/>
    </location>
</feature>
<accession>A0A139SLA6</accession>
<evidence type="ECO:0000313" key="2">
    <source>
        <dbReference type="EMBL" id="KXU35331.1"/>
    </source>
</evidence>
<keyword evidence="1" id="KW-0472">Membrane</keyword>
<dbReference type="Proteomes" id="UP000070058">
    <property type="component" value="Unassembled WGS sequence"/>
</dbReference>
<name>A0A139SLA6_9BACT</name>
<evidence type="ECO:0000256" key="1">
    <source>
        <dbReference type="SAM" id="Phobius"/>
    </source>
</evidence>
<evidence type="ECO:0000313" key="3">
    <source>
        <dbReference type="Proteomes" id="UP000070058"/>
    </source>
</evidence>
<feature type="transmembrane region" description="Helical" evidence="1">
    <location>
        <begin position="53"/>
        <end position="70"/>
    </location>
</feature>
<feature type="transmembrane region" description="Helical" evidence="1">
    <location>
        <begin position="20"/>
        <end position="41"/>
    </location>
</feature>
<proteinExistence type="predicted"/>
<feature type="transmembrane region" description="Helical" evidence="1">
    <location>
        <begin position="264"/>
        <end position="284"/>
    </location>
</feature>
<dbReference type="EMBL" id="LSZQ01000050">
    <property type="protein sequence ID" value="KXU35331.1"/>
    <property type="molecule type" value="Genomic_DNA"/>
</dbReference>
<feature type="transmembrane region" description="Helical" evidence="1">
    <location>
        <begin position="181"/>
        <end position="201"/>
    </location>
</feature>
<organism evidence="2 3">
    <name type="scientific">Cephaloticoccus primus</name>
    <dbReference type="NCBI Taxonomy" id="1548207"/>
    <lineage>
        <taxon>Bacteria</taxon>
        <taxon>Pseudomonadati</taxon>
        <taxon>Verrucomicrobiota</taxon>
        <taxon>Opitutia</taxon>
        <taxon>Opitutales</taxon>
        <taxon>Opitutaceae</taxon>
        <taxon>Cephaloticoccus</taxon>
    </lineage>
</organism>
<keyword evidence="1" id="KW-1133">Transmembrane helix</keyword>
<sequence length="427" mass="47837">MKAPQRTLPWITLSACASYYMLYPFGFFIGGEVAQITVWPWAIFTAWTLRKRTAALIIILSSILLIGAFGKHSFAIYALTILAFLWAEAFRDSAKLGMLRTLWGRLWSTTLTLCAVGVLFLLGRYILIDTSHTPGTLGITPHGFLESWGYSFCGPLLGVSGVDRTLGYISYQFFTIKGEDLWVSLGTLLSVLTLPTLYLYGWLISRKSPIERLTGSVALTAGVIFFILLWRGGAISLESRHYQPAAILFLLVLGARALEKNRVISIGSRILLSWVVLFGCGTLIQRHIKMRSPQSASYSNQTERLTLGNMPKSVQESLEGLASLDHSLIVIDTPAQGNALYKLRHPTTRFLLVDNETEYTSDNERYGRVPRLVIALQNREVDKSRAKQLRESFRDYREDEWSSHELDGWVIWQAGDAVAVTTNPSQS</sequence>
<evidence type="ECO:0008006" key="4">
    <source>
        <dbReference type="Google" id="ProtNLM"/>
    </source>
</evidence>
<feature type="transmembrane region" description="Helical" evidence="1">
    <location>
        <begin position="106"/>
        <end position="128"/>
    </location>
</feature>
<keyword evidence="3" id="KW-1185">Reference proteome</keyword>
<reference evidence="3" key="1">
    <citation type="submission" date="2016-02" db="EMBL/GenBank/DDBJ databases">
        <authorList>
            <person name="Sanders J.G."/>
            <person name="Lin J.Y."/>
            <person name="Wertz J.T."/>
            <person name="Russell J.A."/>
            <person name="Moreau C.S."/>
            <person name="Powell S."/>
        </authorList>
    </citation>
    <scope>NUCLEOTIDE SEQUENCE [LARGE SCALE GENOMIC DNA]</scope>
    <source>
        <strain evidence="3">CAG34</strain>
    </source>
</reference>
<protein>
    <recommendedName>
        <fullName evidence="4">Glycosyltransferase RgtA/B/C/D-like domain-containing protein</fullName>
    </recommendedName>
</protein>
<comment type="caution">
    <text evidence="2">The sequence shown here is derived from an EMBL/GenBank/DDBJ whole genome shotgun (WGS) entry which is preliminary data.</text>
</comment>
<dbReference type="AlphaFoldDB" id="A0A139SLA6"/>
<gene>
    <name evidence="2" type="ORF">AXK11_06655</name>
</gene>